<feature type="domain" description="DUF7910" evidence="7">
    <location>
        <begin position="76"/>
        <end position="212"/>
    </location>
</feature>
<dbReference type="SUPFAM" id="SSF51445">
    <property type="entry name" value="(Trans)glycosidases"/>
    <property type="match status" value="1"/>
</dbReference>
<dbReference type="GO" id="GO:0016477">
    <property type="term" value="P:cell migration"/>
    <property type="evidence" value="ECO:0007669"/>
    <property type="project" value="TreeGrafter"/>
</dbReference>
<dbReference type="GO" id="GO:0051017">
    <property type="term" value="P:actin filament bundle assembly"/>
    <property type="evidence" value="ECO:0007669"/>
    <property type="project" value="TreeGrafter"/>
</dbReference>
<evidence type="ECO:0000256" key="2">
    <source>
        <dbReference type="ARBA" id="ARBA00022801"/>
    </source>
</evidence>
<dbReference type="InterPro" id="IPR008999">
    <property type="entry name" value="Actin-crosslinking"/>
</dbReference>
<dbReference type="InterPro" id="IPR010431">
    <property type="entry name" value="Fascin"/>
</dbReference>
<feature type="chain" id="PRO_5032796161" evidence="5">
    <location>
        <begin position="22"/>
        <end position="529"/>
    </location>
</feature>
<dbReference type="OrthoDB" id="62120at2759"/>
<evidence type="ECO:0000256" key="1">
    <source>
        <dbReference type="ARBA" id="ARBA00005641"/>
    </source>
</evidence>
<dbReference type="CDD" id="cd00257">
    <property type="entry name" value="beta-trefoil_FSCN-like"/>
    <property type="match status" value="1"/>
</dbReference>
<proteinExistence type="inferred from homology"/>
<dbReference type="Gene3D" id="3.20.20.80">
    <property type="entry name" value="Glycosidases"/>
    <property type="match status" value="2"/>
</dbReference>
<dbReference type="Pfam" id="PF00150">
    <property type="entry name" value="Cellulase"/>
    <property type="match status" value="1"/>
</dbReference>
<gene>
    <name evidence="8" type="ORF">G2W53_030915</name>
</gene>
<dbReference type="EMBL" id="JAAIUW010000009">
    <property type="protein sequence ID" value="KAF7816946.1"/>
    <property type="molecule type" value="Genomic_DNA"/>
</dbReference>
<evidence type="ECO:0000313" key="9">
    <source>
        <dbReference type="Proteomes" id="UP000634136"/>
    </source>
</evidence>
<dbReference type="GO" id="GO:0004553">
    <property type="term" value="F:hydrolase activity, hydrolyzing O-glycosyl compounds"/>
    <property type="evidence" value="ECO:0007669"/>
    <property type="project" value="InterPro"/>
</dbReference>
<feature type="signal peptide" evidence="5">
    <location>
        <begin position="1"/>
        <end position="21"/>
    </location>
</feature>
<dbReference type="GO" id="GO:0051015">
    <property type="term" value="F:actin filament binding"/>
    <property type="evidence" value="ECO:0007669"/>
    <property type="project" value="InterPro"/>
</dbReference>
<dbReference type="InterPro" id="IPR001547">
    <property type="entry name" value="Glyco_hydro_5"/>
</dbReference>
<keyword evidence="9" id="KW-1185">Reference proteome</keyword>
<dbReference type="Proteomes" id="UP000634136">
    <property type="component" value="Unassembled WGS sequence"/>
</dbReference>
<dbReference type="SUPFAM" id="SSF50405">
    <property type="entry name" value="Actin-crosslinking proteins"/>
    <property type="match status" value="1"/>
</dbReference>
<dbReference type="GO" id="GO:0015629">
    <property type="term" value="C:actin cytoskeleton"/>
    <property type="evidence" value="ECO:0007669"/>
    <property type="project" value="TreeGrafter"/>
</dbReference>
<organism evidence="8 9">
    <name type="scientific">Senna tora</name>
    <dbReference type="NCBI Taxonomy" id="362788"/>
    <lineage>
        <taxon>Eukaryota</taxon>
        <taxon>Viridiplantae</taxon>
        <taxon>Streptophyta</taxon>
        <taxon>Embryophyta</taxon>
        <taxon>Tracheophyta</taxon>
        <taxon>Spermatophyta</taxon>
        <taxon>Magnoliopsida</taxon>
        <taxon>eudicotyledons</taxon>
        <taxon>Gunneridae</taxon>
        <taxon>Pentapetalae</taxon>
        <taxon>rosids</taxon>
        <taxon>fabids</taxon>
        <taxon>Fabales</taxon>
        <taxon>Fabaceae</taxon>
        <taxon>Caesalpinioideae</taxon>
        <taxon>Cassia clade</taxon>
        <taxon>Senna</taxon>
    </lineage>
</organism>
<evidence type="ECO:0000259" key="6">
    <source>
        <dbReference type="Pfam" id="PF00150"/>
    </source>
</evidence>
<dbReference type="PANTHER" id="PTHR10551">
    <property type="entry name" value="FASCIN"/>
    <property type="match status" value="1"/>
</dbReference>
<dbReference type="AlphaFoldDB" id="A0A834T9U7"/>
<dbReference type="PANTHER" id="PTHR10551:SF14">
    <property type="entry name" value="CELLULASE CONTAINING PROTEIN, EXPRESSED"/>
    <property type="match status" value="1"/>
</dbReference>
<dbReference type="GO" id="GO:0005737">
    <property type="term" value="C:cytoplasm"/>
    <property type="evidence" value="ECO:0007669"/>
    <property type="project" value="TreeGrafter"/>
</dbReference>
<dbReference type="GO" id="GO:0000272">
    <property type="term" value="P:polysaccharide catabolic process"/>
    <property type="evidence" value="ECO:0007669"/>
    <property type="project" value="InterPro"/>
</dbReference>
<dbReference type="InterPro" id="IPR017853">
    <property type="entry name" value="GH"/>
</dbReference>
<protein>
    <submittedName>
        <fullName evidence="8">Putative glucan 1,3-beta-glucosidase A</fullName>
    </submittedName>
</protein>
<dbReference type="Gene3D" id="2.80.10.50">
    <property type="match status" value="1"/>
</dbReference>
<dbReference type="InterPro" id="IPR057232">
    <property type="entry name" value="DUF7910"/>
</dbReference>
<sequence>MANHISLRICLFNLFLVGTALLPISQSSPSHYSFQPKAKAKPLTTQSDFKVRGANLGGWLLIEGWIHPTIFDGIPNEDFLDGTTLQFKSVTTKKYLCANSGGGDFVVASCADNCGWEKFRLWRINENTFQIRVPKDQFLGIDGTQVVAVVVNPTDDENFEIIRGSKDPNRVRIKASNGFYLQAKSENEVMADGPKDSDWGDNDPTVFELTIVSQIQGDFQLQNGWGPKAAQVMQNHYDTFIVEDDLKFLSENGINAVRIPVGWWTIYDPNPPFPFVSGTLQALDNAFAWAKKYGLKVILDLHSAPGSQNGVAHSSTRDGSLEWGKTNETIQHTLEVIDFYAARYGKHESLYGFELLNEPLYPYVPLKTVEEYYRLAYNVVRRYNPTVYVIFSVRLSFTRDDVPPFLELSSLANKLENTVLDIHWYSLYYETFTNLTAKEHIEYIKVERNKQMTELLANNGQALLYIGEWSCGWDVQKATKEEVQEFAKAQIEVYDRASFGWSFWTLKNVQNNWSIKWLIENGYINLLNL</sequence>
<accession>A0A834T9U7</accession>
<dbReference type="Pfam" id="PF25490">
    <property type="entry name" value="DUF7910"/>
    <property type="match status" value="1"/>
</dbReference>
<keyword evidence="3 4" id="KW-0326">Glycosidase</keyword>
<dbReference type="GO" id="GO:0007163">
    <property type="term" value="P:establishment or maintenance of cell polarity"/>
    <property type="evidence" value="ECO:0007669"/>
    <property type="project" value="TreeGrafter"/>
</dbReference>
<evidence type="ECO:0000313" key="8">
    <source>
        <dbReference type="EMBL" id="KAF7816946.1"/>
    </source>
</evidence>
<keyword evidence="2 4" id="KW-0378">Hydrolase</keyword>
<feature type="domain" description="Glycoside hydrolase family 5" evidence="6">
    <location>
        <begin position="237"/>
        <end position="508"/>
    </location>
</feature>
<keyword evidence="5" id="KW-0732">Signal</keyword>
<comment type="similarity">
    <text evidence="1 4">Belongs to the glycosyl hydrolase 5 (cellulase A) family.</text>
</comment>
<evidence type="ECO:0000259" key="7">
    <source>
        <dbReference type="Pfam" id="PF25490"/>
    </source>
</evidence>
<reference evidence="8" key="1">
    <citation type="submission" date="2020-09" db="EMBL/GenBank/DDBJ databases">
        <title>Genome-Enabled Discovery of Anthraquinone Biosynthesis in Senna tora.</title>
        <authorList>
            <person name="Kang S.-H."/>
            <person name="Pandey R.P."/>
            <person name="Lee C.-M."/>
            <person name="Sim J.-S."/>
            <person name="Jeong J.-T."/>
            <person name="Choi B.-S."/>
            <person name="Jung M."/>
            <person name="Ginzburg D."/>
            <person name="Zhao K."/>
            <person name="Won S.Y."/>
            <person name="Oh T.-J."/>
            <person name="Yu Y."/>
            <person name="Kim N.-H."/>
            <person name="Lee O.R."/>
            <person name="Lee T.-H."/>
            <person name="Bashyal P."/>
            <person name="Kim T.-S."/>
            <person name="Lee W.-H."/>
            <person name="Kawkins C."/>
            <person name="Kim C.-K."/>
            <person name="Kim J.S."/>
            <person name="Ahn B.O."/>
            <person name="Rhee S.Y."/>
            <person name="Sohng J.K."/>
        </authorList>
    </citation>
    <scope>NUCLEOTIDE SEQUENCE</scope>
    <source>
        <tissue evidence="8">Leaf</tissue>
    </source>
</reference>
<comment type="caution">
    <text evidence="8">The sequence shown here is derived from an EMBL/GenBank/DDBJ whole genome shotgun (WGS) entry which is preliminary data.</text>
</comment>
<evidence type="ECO:0000256" key="3">
    <source>
        <dbReference type="ARBA" id="ARBA00023295"/>
    </source>
</evidence>
<name>A0A834T9U7_9FABA</name>
<evidence type="ECO:0000256" key="4">
    <source>
        <dbReference type="RuleBase" id="RU361153"/>
    </source>
</evidence>
<evidence type="ECO:0000256" key="5">
    <source>
        <dbReference type="SAM" id="SignalP"/>
    </source>
</evidence>